<evidence type="ECO:0000313" key="3">
    <source>
        <dbReference type="EMBL" id="KAF6143476.1"/>
    </source>
</evidence>
<dbReference type="AlphaFoldDB" id="A0A7J7LLE6"/>
<evidence type="ECO:0000259" key="2">
    <source>
        <dbReference type="Pfam" id="PF00079"/>
    </source>
</evidence>
<dbReference type="EMBL" id="JACGCM010002205">
    <property type="protein sequence ID" value="KAF6143476.1"/>
    <property type="molecule type" value="Genomic_DNA"/>
</dbReference>
<comment type="caution">
    <text evidence="3">The sequence shown here is derived from an EMBL/GenBank/DDBJ whole genome shotgun (WGS) entry which is preliminary data.</text>
</comment>
<reference evidence="3 4" key="1">
    <citation type="journal article" date="2020" name="IScience">
        <title>Genome Sequencing of the Endangered Kingdonia uniflora (Circaeasteraceae, Ranunculales) Reveals Potential Mechanisms of Evolutionary Specialization.</title>
        <authorList>
            <person name="Sun Y."/>
            <person name="Deng T."/>
            <person name="Zhang A."/>
            <person name="Moore M.J."/>
            <person name="Landis J.B."/>
            <person name="Lin N."/>
            <person name="Zhang H."/>
            <person name="Zhang X."/>
            <person name="Huang J."/>
            <person name="Zhang X."/>
            <person name="Sun H."/>
            <person name="Wang H."/>
        </authorList>
    </citation>
    <scope>NUCLEOTIDE SEQUENCE [LARGE SCALE GENOMIC DNA]</scope>
    <source>
        <strain evidence="3">TB1705</strain>
        <tissue evidence="3">Leaf</tissue>
    </source>
</reference>
<dbReference type="SUPFAM" id="SSF56574">
    <property type="entry name" value="Serpins"/>
    <property type="match status" value="1"/>
</dbReference>
<dbReference type="Pfam" id="PF00079">
    <property type="entry name" value="Serpin"/>
    <property type="match status" value="1"/>
</dbReference>
<accession>A0A7J7LLE6</accession>
<proteinExistence type="inferred from homology"/>
<keyword evidence="4" id="KW-1185">Reference proteome</keyword>
<evidence type="ECO:0000256" key="1">
    <source>
        <dbReference type="ARBA" id="ARBA00009500"/>
    </source>
</evidence>
<dbReference type="InterPro" id="IPR036186">
    <property type="entry name" value="Serpin_sf"/>
</dbReference>
<dbReference type="InterPro" id="IPR042178">
    <property type="entry name" value="Serpin_sf_1"/>
</dbReference>
<protein>
    <recommendedName>
        <fullName evidence="2">Serpin domain-containing protein</fullName>
    </recommendedName>
</protein>
<gene>
    <name evidence="3" type="ORF">GIB67_029645</name>
</gene>
<dbReference type="Gene3D" id="3.30.497.10">
    <property type="entry name" value="Antithrombin, subunit I, domain 2"/>
    <property type="match status" value="1"/>
</dbReference>
<evidence type="ECO:0000313" key="4">
    <source>
        <dbReference type="Proteomes" id="UP000541444"/>
    </source>
</evidence>
<feature type="domain" description="Serpin" evidence="2">
    <location>
        <begin position="4"/>
        <end position="72"/>
    </location>
</feature>
<comment type="similarity">
    <text evidence="1">Belongs to the serpin family.</text>
</comment>
<name>A0A7J7LLE6_9MAGN</name>
<sequence>MTTEFKIPKFKLLFGFDPSKALQECGLVFPFIPRAELDEMVMGLHHDIGVSSGIHKFATEVNEEGTEVVVFTAEYEGEG</sequence>
<dbReference type="Proteomes" id="UP000541444">
    <property type="component" value="Unassembled WGS sequence"/>
</dbReference>
<dbReference type="InterPro" id="IPR023796">
    <property type="entry name" value="Serpin_dom"/>
</dbReference>
<organism evidence="3 4">
    <name type="scientific">Kingdonia uniflora</name>
    <dbReference type="NCBI Taxonomy" id="39325"/>
    <lineage>
        <taxon>Eukaryota</taxon>
        <taxon>Viridiplantae</taxon>
        <taxon>Streptophyta</taxon>
        <taxon>Embryophyta</taxon>
        <taxon>Tracheophyta</taxon>
        <taxon>Spermatophyta</taxon>
        <taxon>Magnoliopsida</taxon>
        <taxon>Ranunculales</taxon>
        <taxon>Circaeasteraceae</taxon>
        <taxon>Kingdonia</taxon>
    </lineage>
</organism>